<reference evidence="2" key="1">
    <citation type="submission" date="2020-04" db="EMBL/GenBank/DDBJ databases">
        <authorList>
            <person name="Zhang T."/>
        </authorList>
    </citation>
    <scope>NUCLEOTIDE SEQUENCE</scope>
    <source>
        <strain evidence="2">HKST-UBA02</strain>
    </source>
</reference>
<dbReference type="InterPro" id="IPR025738">
    <property type="entry name" value="BatD"/>
</dbReference>
<accession>A0A956NHD1</accession>
<proteinExistence type="predicted"/>
<evidence type="ECO:0000313" key="3">
    <source>
        <dbReference type="Proteomes" id="UP000739538"/>
    </source>
</evidence>
<dbReference type="Pfam" id="PF13584">
    <property type="entry name" value="BatD"/>
    <property type="match status" value="3"/>
</dbReference>
<sequence>MGAVLGTLQRTGWRRPASLPAFRGRPSPWRVAPGRLWLLSLLAGILGFAGALPRDVLAASVQLGLRPEAAQVGQSIELGVTIEGATSVDGEPRIPPVEGLRFRRAGQQTNFSLVNGKMSRSITFQFLIQADKAGEYTIGPVEIQVGKETLRSGKTKLQIVAAGTAPPASGGAQSGAPGSGASGPDPIFVEARIDKSKVYAGEQVTLRLRFCQAVGYRVLETQLETPPSTQGFLREEIPPQRTSTANIDGRTYQVTELVYGLFPTQSGTLEIGPATLRCVVQERRSRGGRRDPFDLFGLFEEHEVVLKSRPVKVEVLPLPNPKPETFTGGVGSFRLRSKIDRTEVEQNEPVTLSFTLDGTGNIAAIGPPAIPEIPGFRTFDGAAPAVTPSQTDDRLGGKKTFQVVLVPETTGQLIIPPLELSYFKTSGGKYQTLSSDSIEVAVTPGTGGPAGGPVTRLGWDLRQIRDDAKLRPIGTSAPWKHPTFWILESGPLALLAVALLARRRKDHEYRHRDRLARERAPGRLRKEIQALSKSGGDADARLRGLDEIWTRYVETRFGFALRGRTRNELNERLRKDGFPDDVIAQFGELLSALDFARFAPGDPGQTEDLIERSRVVAIELEKRPASGGGKSGPSARDTGSGGAGVATTLLLALTLGASVALAQSGGTIASGSGHAESSGDSIAESPALGIDGIDGAVSDLSEVQKASPTLSEAEAEARFHAGNEAFRAGEARKAASLYEQVLRGGYESPAVWLNLGNAHFRAGDKGRA</sequence>
<dbReference type="InterPro" id="IPR011990">
    <property type="entry name" value="TPR-like_helical_dom_sf"/>
</dbReference>
<dbReference type="PANTHER" id="PTHR40940">
    <property type="entry name" value="PROTEIN BATD-RELATED"/>
    <property type="match status" value="1"/>
</dbReference>
<comment type="caution">
    <text evidence="2">The sequence shown here is derived from an EMBL/GenBank/DDBJ whole genome shotgun (WGS) entry which is preliminary data.</text>
</comment>
<feature type="non-terminal residue" evidence="2">
    <location>
        <position position="768"/>
    </location>
</feature>
<protein>
    <submittedName>
        <fullName evidence="2">BatD family protein</fullName>
    </submittedName>
</protein>
<dbReference type="SUPFAM" id="SSF48452">
    <property type="entry name" value="TPR-like"/>
    <property type="match status" value="1"/>
</dbReference>
<dbReference type="EMBL" id="JAGQHS010000252">
    <property type="protein sequence ID" value="MCA9759039.1"/>
    <property type="molecule type" value="Genomic_DNA"/>
</dbReference>
<evidence type="ECO:0000313" key="2">
    <source>
        <dbReference type="EMBL" id="MCA9759039.1"/>
    </source>
</evidence>
<gene>
    <name evidence="2" type="ORF">KDA27_24820</name>
</gene>
<feature type="region of interest" description="Disordered" evidence="1">
    <location>
        <begin position="164"/>
        <end position="185"/>
    </location>
</feature>
<dbReference type="AlphaFoldDB" id="A0A956NHD1"/>
<name>A0A956NHD1_UNCEI</name>
<reference evidence="2" key="2">
    <citation type="journal article" date="2021" name="Microbiome">
        <title>Successional dynamics and alternative stable states in a saline activated sludge microbial community over 9 years.</title>
        <authorList>
            <person name="Wang Y."/>
            <person name="Ye J."/>
            <person name="Ju F."/>
            <person name="Liu L."/>
            <person name="Boyd J.A."/>
            <person name="Deng Y."/>
            <person name="Parks D.H."/>
            <person name="Jiang X."/>
            <person name="Yin X."/>
            <person name="Woodcroft B.J."/>
            <person name="Tyson G.W."/>
            <person name="Hugenholtz P."/>
            <person name="Polz M.F."/>
            <person name="Zhang T."/>
        </authorList>
    </citation>
    <scope>NUCLEOTIDE SEQUENCE</scope>
    <source>
        <strain evidence="2">HKST-UBA02</strain>
    </source>
</reference>
<organism evidence="2 3">
    <name type="scientific">Eiseniibacteriota bacterium</name>
    <dbReference type="NCBI Taxonomy" id="2212470"/>
    <lineage>
        <taxon>Bacteria</taxon>
        <taxon>Candidatus Eiseniibacteriota</taxon>
    </lineage>
</organism>
<dbReference type="Gene3D" id="1.25.40.10">
    <property type="entry name" value="Tetratricopeptide repeat domain"/>
    <property type="match status" value="1"/>
</dbReference>
<feature type="region of interest" description="Disordered" evidence="1">
    <location>
        <begin position="621"/>
        <end position="641"/>
    </location>
</feature>
<dbReference type="Proteomes" id="UP000739538">
    <property type="component" value="Unassembled WGS sequence"/>
</dbReference>
<dbReference type="PANTHER" id="PTHR40940:SF2">
    <property type="entry name" value="BATD"/>
    <property type="match status" value="1"/>
</dbReference>
<evidence type="ECO:0000256" key="1">
    <source>
        <dbReference type="SAM" id="MobiDB-lite"/>
    </source>
</evidence>
<feature type="compositionally biased region" description="Low complexity" evidence="1">
    <location>
        <begin position="164"/>
        <end position="176"/>
    </location>
</feature>